<organism evidence="2 3">
    <name type="scientific">Paracoccus yeei</name>
    <dbReference type="NCBI Taxonomy" id="147645"/>
    <lineage>
        <taxon>Bacteria</taxon>
        <taxon>Pseudomonadati</taxon>
        <taxon>Pseudomonadota</taxon>
        <taxon>Alphaproteobacteria</taxon>
        <taxon>Rhodobacterales</taxon>
        <taxon>Paracoccaceae</taxon>
        <taxon>Paracoccus</taxon>
    </lineage>
</organism>
<feature type="region of interest" description="Disordered" evidence="1">
    <location>
        <begin position="1521"/>
        <end position="1552"/>
    </location>
</feature>
<dbReference type="Proteomes" id="UP000324507">
    <property type="component" value="Chromosome"/>
</dbReference>
<feature type="compositionally biased region" description="Basic and acidic residues" evidence="1">
    <location>
        <begin position="609"/>
        <end position="620"/>
    </location>
</feature>
<dbReference type="InterPro" id="IPR006311">
    <property type="entry name" value="TAT_signal"/>
</dbReference>
<gene>
    <name evidence="2" type="ORF">FOB51_04955</name>
</gene>
<feature type="region of interest" description="Disordered" evidence="1">
    <location>
        <begin position="3118"/>
        <end position="3141"/>
    </location>
</feature>
<feature type="region of interest" description="Disordered" evidence="1">
    <location>
        <begin position="595"/>
        <end position="620"/>
    </location>
</feature>
<sequence>MVNGFNPIAAVAALPVTRRAFMTGAGAVATGAVPRLARAGTDRYRLTFHWNDERTILSIRQSVVGEPIESTANPIWVLPRAAFGPNADFRLLQVPTTGTITQFQLQVRGGEFGRCRGRDLSFDFTSIDQGPFQIQMATSFWSGVEAPERPVSLTLGALPDRAAPQTGGSTTSVGFREFAATAASTASAGEIPSGALLQRVSSQGVFNTFQLMFNGLIETDVNRTPGPTGLYLAFSADCTWRLRSDDERIPIRLIAMNGGVEMRGFRFGWCQDPNLPSTAGQPALASDTVLLGFGQLVSDQARIQLPMDRHTLHLTAEAPPDVPAGSHQAPLFWMRSGQPPQPRENRDTLGLIESEGALVGKWRIRLVENGLADDRLNLPATGLVGVLRRRRAIHVNDQFRIRDIDTQIETRLDADFVNKDEIRVTTPVGDLTMRGEPVVFDDEQRKAESQRRFSPAYAYENHAGSAVRFALSRREPRDVIALRWFEAHMRLLDCPWPLADTDYSRLRFASAAVALLYTADDNAPEGYSSYVSLKKLSNAPLARLDLDRAHLRASRACDLVHLGFRFRRMALELTEDSASIVTLNQQCRVTGMSDDPFRDDDLDMLPPEARQRRDPSARMAQTDDRAILVVEFPPQHLLEEAFFRPGLTEPPSMSFDTPEKREFKHDSFPKIEDVTKPQLILDALNTLETPASRAEMRKAIQNHFEQNGAGDKTLFDTMKARYQRAAARLAGAPNHLPEDQQLYLGPFGFDPDAAALMRKTWAEIAKEQVEGLADAILERARSSVAPLRDAASVRVAEKKGTQTDQVLSQAATDFTAALALETLIESARPDYQLFRNFYRDTMVDLYLGEAYYSEALRVATGSQGLGAIIPAGLDAAELEFVLPWSAKGKPENDDLDGGPTWGIRESRLNLIMRVYKQYLKGQEKFPLIAKARLARPTRLAFHVNCRDRQSWLRSNVAELDRSVADPDPGAPRNAELDRNFGLRRLPFSLTGLTNWAAFEMAVVRRAQTPYLPDSAGRLDVLSQRQRMDQGAAMLDHLGFPEGPWISSAEWNAHLISTLREPPGPFETSIEALARLMLSPNQGAVFLTPQPLPDELRPKSAATGRVHKLWAARLALEGGDPGMRAVYSPDLRPQVFALQSDDLPGHKPPPRGPLAPWMLDRYDADVETPSPRSLVDIYAKKFPSDFAEIGVDLPQETPELCATILGREEADHKKLALPLIIEQLCQRLRRREQASTDLRFRSSLDAAIRHELVLLSSAHGMRVVGRLDSSKQVVGDSQFLPEQRHQLADLAPGNAIYKPPSLGVSELDLTALGGSIRMQTTFEPPAGARTLNNRPMAPALSIERYEHWTALGRDIFVEVVFKGFLLPFGHRASLVQVTERRFERDERNHVVCYLVQRMFIQCGRKLTRFPALGQPFAGRMLPFGSVNLLTERSPDIIDPYDEVTSTSAGAGEVGATGRLNLSERCVGLAFWPRTAKTPAANIRFDLELDGLFSSLPLLFVDKTAANDPDTLAEIVSYYRSLPSPHDDPADPLQEQSEPDATSDQCQLGSAKEQTPIDPIVHLSTLSLGGGKLRFANEEKTGSATLDTESLTVTLTGRDSHQAVTTTEQGTISHRLRPERKVHLLSDFSFSPILQGADRLPAYPAMRSARVHLRQNERLTGKTEPPVRAQFDGRYIQFGLPTSGVDWKDAVDAENASEIFLVLNDHPPQNLGAKGDQCGGLARPDTMLVAMSRINGPMGIGKTAACPDPLFTPLLVSHDRDEFHGVAPLFSVPNLPAIPSAGGTAIQPAPPTTDTPGQKRQIIDLYYRYFSDDAKLLGLISLRDLFELIINAGADPALLDPRTGVPKLQEVIQYGAGAIPDGVDPIRFLRERVVSPLDEALQQFITAWEELDGQIRRRQDQFRGISGEPVTLAQILPELDRSLRHLREATRVALAESDAILFSLALSTIYEAGTLLVDTIGRTLSQIDEIAADAINNQIGQIVSFFSKLTDKWTYTIRELGIALLAALLQGQTGAGAGALSPTEARQLAQTILGGDLSARDREKLIKTGASLLAKLIIPEQDTSEFTRFPLPAFDLGENSALRTSLLPRNEQVRRLVEDLLTLLLSGVSLQNAINETTFRWGSNPDDKGTLGEALAKIQIERVDATLQNSAAVPLAIANQLRLYRRFIEQDGLDALAAQAIAQLRDSLLSAFMGEAALIEDGLRQLAKARNGIRDGNVVAAAQATIDFIRLFTGPAGQGASDFLKIWQVTFEQLSLAFSPPDVAPCPSISQTAGLCEIGEAETIPLDFLKPEDMHTELEKSDLCRTIATTHKKLKALKDPLAGFDSDLSTFMSQREVHARLSQEIRDKLRADSSALITVRDSLQKVSAQLFCDLANDTRLYVTVAKSFQDAVKAIGNPSDIAGAAEALTALPGQLQLLRGSQQHMIAAFNGHIRSLAQNLDRLLSNDVFVAAAFLDGLKSLVGDENLSELEKLIENARNTVDARAQNALWHLTHQSRDVILFLDSALGRLKTFVSEGAGVINSKLLNLGIQLDLRTAIAPLDETRTQLTDLRIQIDRALLGGEFKDSIHENTISLRKRSNADQGQLQLSKAELRNLGVTAGQTAGSYLSLLAFLDGLPARMSELDSVLDQGLNALTQVAASSLRPMQQKTLEALNQPVQSALASIALDSLYLEVKNQRDSVFKVLGTGVLTRLQSQLVLMDLGPVRRAGDLFKVTSVLTESDRLAADVFWLNRITQNGAKTVSAPENFAFLQEFFADWASQRSSPQLIVAQVGELLTSALRGEVLALIPLDEIRDQIEDRILELVPSKITQGFSLGAVVPPSAQSLTMGIFKPGPGCRLDLRMAAEINLLGEDQRIAPQASFSANGTLGPFDIKLVGDFMDALTMHFSGARFEMKPKGNPEFSVGFRDFTIGPQLKFVEQLASYLSPGGSGPYVKPATGVPGIEAGYGLNIGLFKIGNLSFSNVSLNAAAVLPFDDSDTRFRASLSRREAPFTLAYEPYGGSGFFAIEANAKAIVGFEASFEFGGAGAQQIGPLKAHGRIMAGFYIRQFTVGDRKMTEMQATAYVGGSANLWIFSFKAELNLRMGLLNGAMTGEASFTYSFSMGLKDFNFTVRWRKQESQGWGGDKTAAGPGGSTPTRNNGWLGGNRVRLAGPVTSSGGAINNRAICQGTNWAIYSGYFDPKLDQERYLDEYFGNTDQ</sequence>
<protein>
    <submittedName>
        <fullName evidence="2">Uncharacterized protein</fullName>
    </submittedName>
</protein>
<evidence type="ECO:0000313" key="3">
    <source>
        <dbReference type="Proteomes" id="UP000324507"/>
    </source>
</evidence>
<evidence type="ECO:0000256" key="1">
    <source>
        <dbReference type="SAM" id="MobiDB-lite"/>
    </source>
</evidence>
<proteinExistence type="predicted"/>
<accession>A0A5P2QN48</accession>
<dbReference type="RefSeq" id="WP_150349917.1">
    <property type="nucleotide sequence ID" value="NZ_CP044081.1"/>
</dbReference>
<feature type="compositionally biased region" description="Polar residues" evidence="1">
    <location>
        <begin position="1532"/>
        <end position="1546"/>
    </location>
</feature>
<reference evidence="2 3" key="1">
    <citation type="submission" date="2019-09" db="EMBL/GenBank/DDBJ databases">
        <title>FDA dAtabase for Regulatory Grade micrObial Sequences (FDA-ARGOS): Supporting development and validation of Infectious Disease Dx tests.</title>
        <authorList>
            <person name="Sciortino C."/>
            <person name="Tallon L."/>
            <person name="Sadzewicz L."/>
            <person name="Vavikolanu K."/>
            <person name="Mehta A."/>
            <person name="Aluvathingal J."/>
            <person name="Nadendla S."/>
            <person name="Nandy P."/>
            <person name="Geyer C."/>
            <person name="Yan Y."/>
            <person name="Sichtig H."/>
        </authorList>
    </citation>
    <scope>NUCLEOTIDE SEQUENCE [LARGE SCALE GENOMIC DNA]</scope>
    <source>
        <strain evidence="2 3">FDAARGOS_643</strain>
    </source>
</reference>
<name>A0A5P2QN48_9RHOB</name>
<evidence type="ECO:0000313" key="2">
    <source>
        <dbReference type="EMBL" id="QEU07418.1"/>
    </source>
</evidence>
<dbReference type="PROSITE" id="PS51318">
    <property type="entry name" value="TAT"/>
    <property type="match status" value="1"/>
</dbReference>
<dbReference type="EMBL" id="CP044081">
    <property type="protein sequence ID" value="QEU07418.1"/>
    <property type="molecule type" value="Genomic_DNA"/>
</dbReference>